<proteinExistence type="predicted"/>
<dbReference type="CDD" id="cd06223">
    <property type="entry name" value="PRTases_typeI"/>
    <property type="match status" value="1"/>
</dbReference>
<dbReference type="InterPro" id="IPR000836">
    <property type="entry name" value="PRTase_dom"/>
</dbReference>
<keyword evidence="2" id="KW-0808">Transferase</keyword>
<dbReference type="Gene3D" id="3.30.1310.20">
    <property type="entry name" value="PRTase-like"/>
    <property type="match status" value="1"/>
</dbReference>
<organism evidence="2 3">
    <name type="scientific">Thermalbibacter longus</name>
    <dbReference type="NCBI Taxonomy" id="2951981"/>
    <lineage>
        <taxon>Bacteria</taxon>
        <taxon>Pseudomonadati</taxon>
        <taxon>Thermomicrobiota</taxon>
        <taxon>Thermomicrobia</taxon>
        <taxon>Thermomicrobiales</taxon>
        <taxon>Thermomicrobiaceae</taxon>
        <taxon>Thermalbibacter</taxon>
    </lineage>
</organism>
<evidence type="ECO:0000259" key="1">
    <source>
        <dbReference type="Pfam" id="PF00156"/>
    </source>
</evidence>
<dbReference type="AlphaFoldDB" id="A0AA42B8Z4"/>
<dbReference type="InterPro" id="IPR029057">
    <property type="entry name" value="PRTase-like"/>
</dbReference>
<keyword evidence="3" id="KW-1185">Reference proteome</keyword>
<accession>A0AA42B8Z4</accession>
<name>A0AA42B8Z4_9BACT</name>
<sequence length="237" mass="26374">MWRERFDEMAGIRFKDRFEAGRLLAERLREQPVEQGIVLALPRGGVLVGYEIACALHLPLDVILTRKIGAPFNPEYAIGVVAENGFVSINRREIELGVAPEDYLQQAIRENLHELARRRQLYRGGRPLPSLSGRTVILVDDGVATGFTMLGAIAAVKDQQPGAIIVALPVAPPQAVRRLEEEVDHVEVLLAPEHLDGVGAWYEDFHQVSDEEVLDLLRRAQETVARSTTPDETSATW</sequence>
<dbReference type="EMBL" id="JAMSLR010000001">
    <property type="protein sequence ID" value="MCM8747571.1"/>
    <property type="molecule type" value="Genomic_DNA"/>
</dbReference>
<dbReference type="Pfam" id="PF00156">
    <property type="entry name" value="Pribosyltran"/>
    <property type="match status" value="1"/>
</dbReference>
<evidence type="ECO:0000313" key="2">
    <source>
        <dbReference type="EMBL" id="MCM8747571.1"/>
    </source>
</evidence>
<evidence type="ECO:0000313" key="3">
    <source>
        <dbReference type="Proteomes" id="UP001165306"/>
    </source>
</evidence>
<gene>
    <name evidence="2" type="ORF">NET02_00265</name>
</gene>
<protein>
    <submittedName>
        <fullName evidence="2">Phosphoribosyltransferase</fullName>
    </submittedName>
</protein>
<dbReference type="GO" id="GO:0016757">
    <property type="term" value="F:glycosyltransferase activity"/>
    <property type="evidence" value="ECO:0007669"/>
    <property type="project" value="UniProtKB-KW"/>
</dbReference>
<dbReference type="Gene3D" id="3.40.50.2020">
    <property type="match status" value="1"/>
</dbReference>
<comment type="caution">
    <text evidence="2">The sequence shown here is derived from an EMBL/GenBank/DDBJ whole genome shotgun (WGS) entry which is preliminary data.</text>
</comment>
<reference evidence="2" key="1">
    <citation type="submission" date="2022-06" db="EMBL/GenBank/DDBJ databases">
        <title>CFH 74404 Thermomicrobiaceae sp.</title>
        <authorList>
            <person name="Ming H."/>
            <person name="Li W.-J."/>
            <person name="Zhao Z."/>
        </authorList>
    </citation>
    <scope>NUCLEOTIDE SEQUENCE</scope>
    <source>
        <strain evidence="2">CFH 74404</strain>
    </source>
</reference>
<dbReference type="RefSeq" id="WP_284055356.1">
    <property type="nucleotide sequence ID" value="NZ_JAMSLR010000001.1"/>
</dbReference>
<keyword evidence="2" id="KW-0328">Glycosyltransferase</keyword>
<dbReference type="SUPFAM" id="SSF53271">
    <property type="entry name" value="PRTase-like"/>
    <property type="match status" value="1"/>
</dbReference>
<dbReference type="Proteomes" id="UP001165306">
    <property type="component" value="Unassembled WGS sequence"/>
</dbReference>
<feature type="domain" description="Phosphoribosyltransferase" evidence="1">
    <location>
        <begin position="20"/>
        <end position="181"/>
    </location>
</feature>